<evidence type="ECO:0000313" key="1">
    <source>
        <dbReference type="EMBL" id="OGF20621.1"/>
    </source>
</evidence>
<protein>
    <submittedName>
        <fullName evidence="1">Uncharacterized protein</fullName>
    </submittedName>
</protein>
<comment type="caution">
    <text evidence="1">The sequence shown here is derived from an EMBL/GenBank/DDBJ whole genome shotgun (WGS) entry which is preliminary data.</text>
</comment>
<sequence>MGYNCYVSYLHDAIIRIYELYPCLRRQANAPKTNISEYLDGNLDFSHYSALQFAGLWFRIVFKKPPYKAGGVALYFII</sequence>
<gene>
    <name evidence="1" type="ORF">A2Y83_03650</name>
</gene>
<reference evidence="1 2" key="1">
    <citation type="journal article" date="2016" name="Nat. Commun.">
        <title>Thousands of microbial genomes shed light on interconnected biogeochemical processes in an aquifer system.</title>
        <authorList>
            <person name="Anantharaman K."/>
            <person name="Brown C.T."/>
            <person name="Hug L.A."/>
            <person name="Sharon I."/>
            <person name="Castelle C.J."/>
            <person name="Probst A.J."/>
            <person name="Thomas B.C."/>
            <person name="Singh A."/>
            <person name="Wilkins M.J."/>
            <person name="Karaoz U."/>
            <person name="Brodie E.L."/>
            <person name="Williams K.H."/>
            <person name="Hubbard S.S."/>
            <person name="Banfield J.F."/>
        </authorList>
    </citation>
    <scope>NUCLEOTIDE SEQUENCE [LARGE SCALE GENOMIC DNA]</scope>
</reference>
<proteinExistence type="predicted"/>
<evidence type="ECO:0000313" key="2">
    <source>
        <dbReference type="Proteomes" id="UP000178323"/>
    </source>
</evidence>
<accession>A0A1F5S2X1</accession>
<name>A0A1F5S2X1_9BACT</name>
<dbReference type="EMBL" id="MFFS01000082">
    <property type="protein sequence ID" value="OGF20621.1"/>
    <property type="molecule type" value="Genomic_DNA"/>
</dbReference>
<dbReference type="Proteomes" id="UP000178323">
    <property type="component" value="Unassembled WGS sequence"/>
</dbReference>
<dbReference type="STRING" id="1797985.A2Y83_03650"/>
<dbReference type="AlphaFoldDB" id="A0A1F5S2X1"/>
<organism evidence="1 2">
    <name type="scientific">Candidatus Falkowbacteria bacterium RBG_13_39_14</name>
    <dbReference type="NCBI Taxonomy" id="1797985"/>
    <lineage>
        <taxon>Bacteria</taxon>
        <taxon>Candidatus Falkowiibacteriota</taxon>
    </lineage>
</organism>